<organism evidence="1">
    <name type="scientific">Serratia marcescens</name>
    <dbReference type="NCBI Taxonomy" id="615"/>
    <lineage>
        <taxon>Bacteria</taxon>
        <taxon>Pseudomonadati</taxon>
        <taxon>Pseudomonadota</taxon>
        <taxon>Gammaproteobacteria</taxon>
        <taxon>Enterobacterales</taxon>
        <taxon>Yersiniaceae</taxon>
        <taxon>Serratia</taxon>
    </lineage>
</organism>
<dbReference type="NCBIfam" id="TIGR02565">
    <property type="entry name" value="cas_Csy2"/>
    <property type="match status" value="1"/>
</dbReference>
<evidence type="ECO:0000313" key="1">
    <source>
        <dbReference type="EMBL" id="SAY46189.1"/>
    </source>
</evidence>
<dbReference type="InterPro" id="IPR013398">
    <property type="entry name" value="CRISPR-assoc_prot_Csy2"/>
</dbReference>
<dbReference type="CDD" id="cd09736">
    <property type="entry name" value="Csy2_I-F"/>
    <property type="match status" value="1"/>
</dbReference>
<dbReference type="AlphaFoldDB" id="A0A1C3HMB7"/>
<protein>
    <submittedName>
        <fullName evidence="1">CRISPR-associated protein Csy2</fullName>
    </submittedName>
</protein>
<proteinExistence type="predicted"/>
<sequence>MSHVIVLRHLQVENANAVAGLTYGFPAISHFLGYVHALSRKLQASHGLTLGGCGVICHRRQIHAHSSGRDYQFALTRNPLTKEAKTAAFNEEGRMHMTVSLVIECTGEIANGDIGLDQLQEHLYRLCQTQKLAGGSITRLRGVSVRGYPQQPDDVRRLVCRLLPGFALLDRSELLQQHFMALKQHRPQAEMLDAWLDFAALKMQAVSTYQEKPPEVGDKADWEYVGKPHPGYLVPLMTGYQRISPLYPAGEVLNTRDTSTPFCFAEAVYGVGEWCGLHRIHDLSALFWRYQTTDNGYYCRTPSAVIPQDDESADSIHLDDF</sequence>
<gene>
    <name evidence="1" type="primary">csy2</name>
    <name evidence="1" type="ORF">PWN146_04954</name>
</gene>
<accession>A0A1C3HMB7</accession>
<reference evidence="1" key="1">
    <citation type="submission" date="2016-05" db="EMBL/GenBank/DDBJ databases">
        <authorList>
            <person name="Cock P.J.A."/>
            <person name="Cock P.J.A."/>
        </authorList>
    </citation>
    <scope>NUCLEOTIDE SEQUENCE</scope>
    <source>
        <strain evidence="1">PWN146_assembly</strain>
    </source>
</reference>
<dbReference type="Pfam" id="PF09614">
    <property type="entry name" value="Cas_Csy2"/>
    <property type="match status" value="1"/>
</dbReference>
<name>A0A1C3HMB7_SERMA</name>
<dbReference type="EMBL" id="LT575490">
    <property type="protein sequence ID" value="SAY46189.1"/>
    <property type="molecule type" value="Genomic_DNA"/>
</dbReference>